<dbReference type="EMBL" id="LR796434">
    <property type="protein sequence ID" value="CAB4144595.1"/>
    <property type="molecule type" value="Genomic_DNA"/>
</dbReference>
<evidence type="ECO:0000313" key="1">
    <source>
        <dbReference type="EMBL" id="CAB4144595.1"/>
    </source>
</evidence>
<organism evidence="1">
    <name type="scientific">uncultured Caudovirales phage</name>
    <dbReference type="NCBI Taxonomy" id="2100421"/>
    <lineage>
        <taxon>Viruses</taxon>
        <taxon>Duplodnaviria</taxon>
        <taxon>Heunggongvirae</taxon>
        <taxon>Uroviricota</taxon>
        <taxon>Caudoviricetes</taxon>
        <taxon>Peduoviridae</taxon>
        <taxon>Maltschvirus</taxon>
        <taxon>Maltschvirus maltsch</taxon>
    </lineage>
</organism>
<name>A0A6J5MBX6_9CAUD</name>
<sequence>MTEKDLAISLGVSRDQIKGIRENAIEGRHFTRKESKKPRHLWEISWTEEGVKHVMDSIGLDHKQEAPAPVGDKRGTVYNKFMNIRCLGVLIDGKQETVLCKDNRKFGIGMPVSVRWDGSRWVVSRHPRYAGKY</sequence>
<gene>
    <name evidence="1" type="ORF">UFOVP460_49</name>
</gene>
<protein>
    <submittedName>
        <fullName evidence="1">Uncharacterized protein</fullName>
    </submittedName>
</protein>
<accession>A0A6J5MBX6</accession>
<reference evidence="1" key="1">
    <citation type="submission" date="2020-04" db="EMBL/GenBank/DDBJ databases">
        <authorList>
            <person name="Chiriac C."/>
            <person name="Salcher M."/>
            <person name="Ghai R."/>
            <person name="Kavagutti S V."/>
        </authorList>
    </citation>
    <scope>NUCLEOTIDE SEQUENCE</scope>
</reference>
<proteinExistence type="predicted"/>